<evidence type="ECO:0008006" key="3">
    <source>
        <dbReference type="Google" id="ProtNLM"/>
    </source>
</evidence>
<organism evidence="1 2">
    <name type="scientific">Nocardia mangyaensis</name>
    <dbReference type="NCBI Taxonomy" id="2213200"/>
    <lineage>
        <taxon>Bacteria</taxon>
        <taxon>Bacillati</taxon>
        <taxon>Actinomycetota</taxon>
        <taxon>Actinomycetes</taxon>
        <taxon>Mycobacteriales</taxon>
        <taxon>Nocardiaceae</taxon>
        <taxon>Nocardia</taxon>
    </lineage>
</organism>
<keyword evidence="2" id="KW-1185">Reference proteome</keyword>
<dbReference type="Proteomes" id="UP000183810">
    <property type="component" value="Chromosome"/>
</dbReference>
<accession>A0A1J0VPP7</accession>
<gene>
    <name evidence="1" type="ORF">BOX37_08550</name>
</gene>
<dbReference type="KEGG" id="nsl:BOX37_08550"/>
<dbReference type="EMBL" id="CP018082">
    <property type="protein sequence ID" value="APE34013.1"/>
    <property type="molecule type" value="Genomic_DNA"/>
</dbReference>
<reference evidence="1" key="1">
    <citation type="submission" date="2016-11" db="EMBL/GenBank/DDBJ databases">
        <authorList>
            <person name="Jaros S."/>
            <person name="Januszkiewicz K."/>
            <person name="Wedrychowicz H."/>
        </authorList>
    </citation>
    <scope>NUCLEOTIDE SEQUENCE [LARGE SCALE GENOMIC DNA]</scope>
    <source>
        <strain evidence="1">Y48</strain>
    </source>
</reference>
<name>A0A1J0VPP7_9NOCA</name>
<sequence>MTDLRTWTLSPDEFAALWHRETRLDAFDYPSPITIRETFGTRAAQQRFAADALSVRFPPGDDQGLSAAFTVLAGADTRLRCSARLAGGLEVRAHGAVLGAVGVVAYQYTTASEPSTPVMIALVRRASVPSRLCAVLPPTPPGSAGRMAGFTPRVRGEEPPTRWGVMPDGKAPVEERIRTLVRQRRSGEGYFEAARGLDTDRPQPAHYVSFIDVAEGRPTSGRYLITVDENDTRVVPVSPTTLPHELLTHIREPAPSDERSIGG</sequence>
<dbReference type="AlphaFoldDB" id="A0A1J0VPP7"/>
<evidence type="ECO:0000313" key="1">
    <source>
        <dbReference type="EMBL" id="APE34013.1"/>
    </source>
</evidence>
<protein>
    <recommendedName>
        <fullName evidence="3">ESX secretion-associated protein EspG</fullName>
    </recommendedName>
</protein>
<evidence type="ECO:0000313" key="2">
    <source>
        <dbReference type="Proteomes" id="UP000183810"/>
    </source>
</evidence>
<proteinExistence type="predicted"/>